<evidence type="ECO:0000313" key="2">
    <source>
        <dbReference type="Proteomes" id="UP000054097"/>
    </source>
</evidence>
<keyword evidence="2" id="KW-1185">Reference proteome</keyword>
<name>A0A0C3B0K9_SERVB</name>
<dbReference type="Proteomes" id="UP000054097">
    <property type="component" value="Unassembled WGS sequence"/>
</dbReference>
<reference evidence="2" key="2">
    <citation type="submission" date="2015-01" db="EMBL/GenBank/DDBJ databases">
        <title>Evolutionary Origins and Diversification of the Mycorrhizal Mutualists.</title>
        <authorList>
            <consortium name="DOE Joint Genome Institute"/>
            <consortium name="Mycorrhizal Genomics Consortium"/>
            <person name="Kohler A."/>
            <person name="Kuo A."/>
            <person name="Nagy L.G."/>
            <person name="Floudas D."/>
            <person name="Copeland A."/>
            <person name="Barry K.W."/>
            <person name="Cichocki N."/>
            <person name="Veneault-Fourrey C."/>
            <person name="LaButti K."/>
            <person name="Lindquist E.A."/>
            <person name="Lipzen A."/>
            <person name="Lundell T."/>
            <person name="Morin E."/>
            <person name="Murat C."/>
            <person name="Riley R."/>
            <person name="Ohm R."/>
            <person name="Sun H."/>
            <person name="Tunlid A."/>
            <person name="Henrissat B."/>
            <person name="Grigoriev I.V."/>
            <person name="Hibbett D.S."/>
            <person name="Martin F."/>
        </authorList>
    </citation>
    <scope>NUCLEOTIDE SEQUENCE [LARGE SCALE GENOMIC DNA]</scope>
    <source>
        <strain evidence="2">MAFF 305830</strain>
    </source>
</reference>
<organism evidence="1 2">
    <name type="scientific">Serendipita vermifera MAFF 305830</name>
    <dbReference type="NCBI Taxonomy" id="933852"/>
    <lineage>
        <taxon>Eukaryota</taxon>
        <taxon>Fungi</taxon>
        <taxon>Dikarya</taxon>
        <taxon>Basidiomycota</taxon>
        <taxon>Agaricomycotina</taxon>
        <taxon>Agaricomycetes</taxon>
        <taxon>Sebacinales</taxon>
        <taxon>Serendipitaceae</taxon>
        <taxon>Serendipita</taxon>
    </lineage>
</organism>
<sequence>MAADFATRAIILTEVTEFIDSITTLVTEGEIKIDREDREEAGYLMNSSVYRLDESFSALQTALRLDFGYHTLSFPKGVLSNLRTLHLRMIPEPASKVFAIVLNINGLRELVLDICNNKEDLSIEQINAMVRPLPLELLYLKEVALPFISCFVRPEMISKATNLRIEPCQQTSFQRPTPAGSVWIDLYHSYVLFEHGSGNGVTRVGVDNAYILAHTQTLVDYSHVTSLRWVGGPMKELPFQWLPSLRSLIFEYYPSIGSLQRQTLGDVIGSHLIASCPHLEYLGFTMTSDTHRSDGSEIELATFLQEWLGAHDPEDNPEAELPCFLKSWRDIYGEVFSEVEIYDKYRPGHWTEMLETFQDLTGRFEIKKIPFAGKLSIS</sequence>
<evidence type="ECO:0000313" key="1">
    <source>
        <dbReference type="EMBL" id="KIM25066.1"/>
    </source>
</evidence>
<dbReference type="AlphaFoldDB" id="A0A0C3B0K9"/>
<proteinExistence type="predicted"/>
<protein>
    <submittedName>
        <fullName evidence="1">Uncharacterized protein</fullName>
    </submittedName>
</protein>
<reference evidence="1 2" key="1">
    <citation type="submission" date="2014-04" db="EMBL/GenBank/DDBJ databases">
        <authorList>
            <consortium name="DOE Joint Genome Institute"/>
            <person name="Kuo A."/>
            <person name="Zuccaro A."/>
            <person name="Kohler A."/>
            <person name="Nagy L.G."/>
            <person name="Floudas D."/>
            <person name="Copeland A."/>
            <person name="Barry K.W."/>
            <person name="Cichocki N."/>
            <person name="Veneault-Fourrey C."/>
            <person name="LaButti K."/>
            <person name="Lindquist E.A."/>
            <person name="Lipzen A."/>
            <person name="Lundell T."/>
            <person name="Morin E."/>
            <person name="Murat C."/>
            <person name="Sun H."/>
            <person name="Tunlid A."/>
            <person name="Henrissat B."/>
            <person name="Grigoriev I.V."/>
            <person name="Hibbett D.S."/>
            <person name="Martin F."/>
            <person name="Nordberg H.P."/>
            <person name="Cantor M.N."/>
            <person name="Hua S.X."/>
        </authorList>
    </citation>
    <scope>NUCLEOTIDE SEQUENCE [LARGE SCALE GENOMIC DNA]</scope>
    <source>
        <strain evidence="1 2">MAFF 305830</strain>
    </source>
</reference>
<accession>A0A0C3B0K9</accession>
<dbReference type="SUPFAM" id="SSF52047">
    <property type="entry name" value="RNI-like"/>
    <property type="match status" value="1"/>
</dbReference>
<gene>
    <name evidence="1" type="ORF">M408DRAFT_10614</name>
</gene>
<dbReference type="HOGENOM" id="CLU_731905_0_0_1"/>
<dbReference type="EMBL" id="KN824317">
    <property type="protein sequence ID" value="KIM25066.1"/>
    <property type="molecule type" value="Genomic_DNA"/>
</dbReference>